<reference evidence="2 3" key="1">
    <citation type="submission" date="2019-11" db="EMBL/GenBank/DDBJ databases">
        <title>FDA dAtabase for Regulatory Grade micrObial Sequences (FDA-ARGOS): Supporting development and validation of Infectious Disease Dx tests.</title>
        <authorList>
            <person name="Patel R."/>
            <person name="Rucinski S."/>
            <person name="Tallon L."/>
            <person name="Sadzewicz L."/>
            <person name="Vavikolanu K."/>
            <person name="Mehta A."/>
            <person name="Aluvathingal J."/>
            <person name="Nadendla S."/>
            <person name="Nandy P."/>
            <person name="Geyer C."/>
            <person name="Yan Y."/>
            <person name="Sichtig H."/>
        </authorList>
    </citation>
    <scope>NUCLEOTIDE SEQUENCE [LARGE SCALE GENOMIC DNA]</scope>
    <source>
        <strain evidence="2 3">FDAARGOS_557</strain>
    </source>
</reference>
<evidence type="ECO:0000313" key="3">
    <source>
        <dbReference type="Proteomes" id="UP000509126"/>
    </source>
</evidence>
<dbReference type="AlphaFoldDB" id="A0A646MJZ4"/>
<evidence type="ECO:0000313" key="1">
    <source>
        <dbReference type="EMBL" id="MDP1449125.1"/>
    </source>
</evidence>
<accession>A0A646MJZ4</accession>
<gene>
    <name evidence="2" type="ORF">FOB19_08180</name>
    <name evidence="1" type="ORF">Q8G51_15380</name>
</gene>
<organism evidence="2 3">
    <name type="scientific">Acinetobacter lwoffii</name>
    <dbReference type="NCBI Taxonomy" id="28090"/>
    <lineage>
        <taxon>Bacteria</taxon>
        <taxon>Pseudomonadati</taxon>
        <taxon>Pseudomonadota</taxon>
        <taxon>Gammaproteobacteria</taxon>
        <taxon>Moraxellales</taxon>
        <taxon>Moraxellaceae</taxon>
        <taxon>Acinetobacter</taxon>
    </lineage>
</organism>
<reference evidence="1" key="2">
    <citation type="submission" date="2023-07" db="EMBL/GenBank/DDBJ databases">
        <title>Dynamics of blaOXA-23 gene transmission in Acinetobacter spp. from contaminated veterinary surfaces.</title>
        <authorList>
            <person name="Moreira Da Silva J."/>
            <person name="Menezes J."/>
            <person name="Fernandes L."/>
            <person name="Marques C."/>
            <person name="Amaral A."/>
            <person name="Timofte D."/>
            <person name="Pomba C."/>
        </authorList>
    </citation>
    <scope>NUCLEOTIDE SEQUENCE</scope>
    <source>
        <strain evidence="1">CMVB11Z4A1</strain>
    </source>
</reference>
<dbReference type="EMBL" id="CP054803">
    <property type="protein sequence ID" value="QKU21382.1"/>
    <property type="molecule type" value="Genomic_DNA"/>
</dbReference>
<name>A0A646MJZ4_ACILW</name>
<proteinExistence type="predicted"/>
<dbReference type="EMBL" id="JAUUUS010000326">
    <property type="protein sequence ID" value="MDP1449125.1"/>
    <property type="molecule type" value="Genomic_DNA"/>
</dbReference>
<evidence type="ECO:0000313" key="2">
    <source>
        <dbReference type="EMBL" id="QKU21382.1"/>
    </source>
</evidence>
<dbReference type="Proteomes" id="UP000509126">
    <property type="component" value="Chromosome"/>
</dbReference>
<protein>
    <submittedName>
        <fullName evidence="2">Uncharacterized protein</fullName>
    </submittedName>
</protein>
<sequence length="95" mass="11436">MDDEDGNEWCELIYSEALRIYKPTKYNTVNKLRFFALILELFAEMQHEDVIIQVKAVNVKLKLRSKNYIFWVFEMPNFQDKTLFLTYMSSKLSQL</sequence>
<dbReference type="RefSeq" id="WP_005103447.1">
    <property type="nucleotide sequence ID" value="NZ_CAYTBE010000014.1"/>
</dbReference>
<dbReference type="Proteomes" id="UP001242129">
    <property type="component" value="Unassembled WGS sequence"/>
</dbReference>
<dbReference type="GeneID" id="69582007"/>